<evidence type="ECO:0000313" key="2">
    <source>
        <dbReference type="EMBL" id="OGM07050.1"/>
    </source>
</evidence>
<dbReference type="InterPro" id="IPR006175">
    <property type="entry name" value="YjgF/YER057c/UK114"/>
</dbReference>
<organism evidence="2 3">
    <name type="scientific">Candidatus Woesebacteria bacterium GWC1_42_13</name>
    <dbReference type="NCBI Taxonomy" id="1802475"/>
    <lineage>
        <taxon>Bacteria</taxon>
        <taxon>Candidatus Woeseibacteriota</taxon>
    </lineage>
</organism>
<proteinExistence type="inferred from homology"/>
<comment type="caution">
    <text evidence="2">The sequence shown here is derived from an EMBL/GenBank/DDBJ whole genome shotgun (WGS) entry which is preliminary data.</text>
</comment>
<dbReference type="GO" id="GO:0019239">
    <property type="term" value="F:deaminase activity"/>
    <property type="evidence" value="ECO:0007669"/>
    <property type="project" value="TreeGrafter"/>
</dbReference>
<dbReference type="GO" id="GO:0005829">
    <property type="term" value="C:cytosol"/>
    <property type="evidence" value="ECO:0007669"/>
    <property type="project" value="TreeGrafter"/>
</dbReference>
<dbReference type="Gene3D" id="3.30.1330.40">
    <property type="entry name" value="RutC-like"/>
    <property type="match status" value="1"/>
</dbReference>
<dbReference type="PANTHER" id="PTHR11803">
    <property type="entry name" value="2-IMINOBUTANOATE/2-IMINOPROPANOATE DEAMINASE RIDA"/>
    <property type="match status" value="1"/>
</dbReference>
<dbReference type="InterPro" id="IPR006056">
    <property type="entry name" value="RidA"/>
</dbReference>
<dbReference type="NCBIfam" id="TIGR00004">
    <property type="entry name" value="Rid family detoxifying hydrolase"/>
    <property type="match status" value="1"/>
</dbReference>
<evidence type="ECO:0008006" key="4">
    <source>
        <dbReference type="Google" id="ProtNLM"/>
    </source>
</evidence>
<sequence length="116" mass="12720">MGNSKLPFSPSVTKGNFVFTSGQVYLTPEGKLLEGTIKEQTHQVMKNLKGVLEKAGVTFADVVKTTIYVTDMSLYSDLNEVYGSYFSEPYPARETVCVKELPLGAKIEISMIASKS</sequence>
<dbReference type="Proteomes" id="UP000177737">
    <property type="component" value="Unassembled WGS sequence"/>
</dbReference>
<dbReference type="PANTHER" id="PTHR11803:SF39">
    <property type="entry name" value="2-IMINOBUTANOATE_2-IMINOPROPANOATE DEAMINASE"/>
    <property type="match status" value="1"/>
</dbReference>
<protein>
    <recommendedName>
        <fullName evidence="4">Reactive intermediate/imine deaminase</fullName>
    </recommendedName>
</protein>
<dbReference type="AlphaFoldDB" id="A0A1F7WWH4"/>
<name>A0A1F7WWH4_9BACT</name>
<dbReference type="CDD" id="cd00448">
    <property type="entry name" value="YjgF_YER057c_UK114_family"/>
    <property type="match status" value="1"/>
</dbReference>
<dbReference type="Pfam" id="PF01042">
    <property type="entry name" value="Ribonuc_L-PSP"/>
    <property type="match status" value="1"/>
</dbReference>
<dbReference type="EMBL" id="MGFN01000014">
    <property type="protein sequence ID" value="OGM07050.1"/>
    <property type="molecule type" value="Genomic_DNA"/>
</dbReference>
<comment type="similarity">
    <text evidence="1">Belongs to the RutC family.</text>
</comment>
<accession>A0A1F7WWH4</accession>
<gene>
    <name evidence="2" type="ORF">A2129_01250</name>
</gene>
<dbReference type="FunFam" id="3.30.1330.40:FF:000001">
    <property type="entry name" value="L-PSP family endoribonuclease"/>
    <property type="match status" value="1"/>
</dbReference>
<evidence type="ECO:0000256" key="1">
    <source>
        <dbReference type="ARBA" id="ARBA00010552"/>
    </source>
</evidence>
<dbReference type="SUPFAM" id="SSF55298">
    <property type="entry name" value="YjgF-like"/>
    <property type="match status" value="1"/>
</dbReference>
<evidence type="ECO:0000313" key="3">
    <source>
        <dbReference type="Proteomes" id="UP000177737"/>
    </source>
</evidence>
<dbReference type="InterPro" id="IPR035959">
    <property type="entry name" value="RutC-like_sf"/>
</dbReference>
<reference evidence="2 3" key="1">
    <citation type="journal article" date="2016" name="Nat. Commun.">
        <title>Thousands of microbial genomes shed light on interconnected biogeochemical processes in an aquifer system.</title>
        <authorList>
            <person name="Anantharaman K."/>
            <person name="Brown C.T."/>
            <person name="Hug L.A."/>
            <person name="Sharon I."/>
            <person name="Castelle C.J."/>
            <person name="Probst A.J."/>
            <person name="Thomas B.C."/>
            <person name="Singh A."/>
            <person name="Wilkins M.J."/>
            <person name="Karaoz U."/>
            <person name="Brodie E.L."/>
            <person name="Williams K.H."/>
            <person name="Hubbard S.S."/>
            <person name="Banfield J.F."/>
        </authorList>
    </citation>
    <scope>NUCLEOTIDE SEQUENCE [LARGE SCALE GENOMIC DNA]</scope>
</reference>